<dbReference type="GO" id="GO:0046336">
    <property type="term" value="P:ethanolamine catabolic process"/>
    <property type="evidence" value="ECO:0007669"/>
    <property type="project" value="UniProtKB-UniRule"/>
</dbReference>
<dbReference type="GO" id="GO:0031471">
    <property type="term" value="C:ethanolamine degradation polyhedral organelle"/>
    <property type="evidence" value="ECO:0007669"/>
    <property type="project" value="UniProtKB-UniRule"/>
</dbReference>
<comment type="function">
    <text evidence="5">Catalyzes the deamination of various vicinal amino-alcohols to oxo compounds. Allows this organism to utilize ethanolamine as the sole source of nitrogen and carbon in the presence of external vitamin B12.</text>
</comment>
<name>A0A840V8A5_9BACT</name>
<dbReference type="InterPro" id="IPR042255">
    <property type="entry name" value="EutC_N"/>
</dbReference>
<keyword evidence="1 5" id="KW-0846">Cobalamin</keyword>
<comment type="subcellular location">
    <subcellularLocation>
        <location evidence="5">Bacterial microcompartment</location>
    </subcellularLocation>
</comment>
<evidence type="ECO:0000256" key="5">
    <source>
        <dbReference type="HAMAP-Rule" id="MF_00601"/>
    </source>
</evidence>
<dbReference type="GO" id="GO:0008851">
    <property type="term" value="F:ethanolamine ammonia-lyase activity"/>
    <property type="evidence" value="ECO:0007669"/>
    <property type="project" value="UniProtKB-UniRule"/>
</dbReference>
<feature type="binding site" evidence="5">
    <location>
        <position position="167"/>
    </location>
    <ligand>
        <name>adenosylcob(III)alamin</name>
        <dbReference type="ChEBI" id="CHEBI:18408"/>
    </ligand>
</feature>
<feature type="binding site" evidence="5">
    <location>
        <position position="196"/>
    </location>
    <ligand>
        <name>adenosylcob(III)alamin</name>
        <dbReference type="ChEBI" id="CHEBI:18408"/>
    </ligand>
</feature>
<comment type="cofactor">
    <cofactor evidence="5">
        <name>adenosylcob(III)alamin</name>
        <dbReference type="ChEBI" id="CHEBI:18408"/>
    </cofactor>
    <text evidence="5">Binds between the large and small subunits.</text>
</comment>
<dbReference type="HAMAP" id="MF_00601">
    <property type="entry name" value="EutC"/>
    <property type="match status" value="1"/>
</dbReference>
<evidence type="ECO:0000256" key="3">
    <source>
        <dbReference type="ARBA" id="ARBA00023285"/>
    </source>
</evidence>
<dbReference type="PANTHER" id="PTHR39330:SF1">
    <property type="entry name" value="ETHANOLAMINE AMMONIA-LYASE SMALL SUBUNIT"/>
    <property type="match status" value="1"/>
</dbReference>
<evidence type="ECO:0000256" key="2">
    <source>
        <dbReference type="ARBA" id="ARBA00023239"/>
    </source>
</evidence>
<protein>
    <recommendedName>
        <fullName evidence="5">Ethanolamine ammonia-lyase small subunit</fullName>
        <shortName evidence="5">EAL small subunit</shortName>
        <ecNumber evidence="5">4.3.1.7</ecNumber>
    </recommendedName>
</protein>
<dbReference type="AlphaFoldDB" id="A0A840V8A5"/>
<dbReference type="PIRSF" id="PIRSF018982">
    <property type="entry name" value="EutC"/>
    <property type="match status" value="1"/>
</dbReference>
<organism evidence="6 7">
    <name type="scientific">Haloferula luteola</name>
    <dbReference type="NCBI Taxonomy" id="595692"/>
    <lineage>
        <taxon>Bacteria</taxon>
        <taxon>Pseudomonadati</taxon>
        <taxon>Verrucomicrobiota</taxon>
        <taxon>Verrucomicrobiia</taxon>
        <taxon>Verrucomicrobiales</taxon>
        <taxon>Verrucomicrobiaceae</taxon>
        <taxon>Haloferula</taxon>
    </lineage>
</organism>
<dbReference type="Proteomes" id="UP000557717">
    <property type="component" value="Unassembled WGS sequence"/>
</dbReference>
<sequence>MEKRLFQAWTSARVAMGRTGGSLPCRERLRFLVDHARARDAVHAVFDPPGLAVELEGHGLPVMYAPSRAADRQVYLQRPDWGRQLGEGARERLEGARGDYDLVVVVADGLSAEATHRQAPPLLEALFPLLRGWELGPLVISSQARVALEDEIGEALGARAVLMLLGERPGLGSPDSLGAYLVQGPRRGNSDAQRNCVSNIRPAGLPVEAAAQRIAWLLGEARRLGFSGVDLKDESGAGGGLDFDPCPDPGRLC</sequence>
<dbReference type="RefSeq" id="WP_184016712.1">
    <property type="nucleotide sequence ID" value="NZ_JACHFD010000004.1"/>
</dbReference>
<comment type="pathway">
    <text evidence="5">Amine and polyamine degradation; ethanolamine degradation.</text>
</comment>
<dbReference type="EC" id="4.3.1.7" evidence="5"/>
<keyword evidence="4 5" id="KW-1283">Bacterial microcompartment</keyword>
<evidence type="ECO:0000256" key="4">
    <source>
        <dbReference type="ARBA" id="ARBA00024446"/>
    </source>
</evidence>
<dbReference type="PANTHER" id="PTHR39330">
    <property type="entry name" value="ETHANOLAMINE AMMONIA-LYASE LIGHT CHAIN"/>
    <property type="match status" value="1"/>
</dbReference>
<evidence type="ECO:0000256" key="1">
    <source>
        <dbReference type="ARBA" id="ARBA00022628"/>
    </source>
</evidence>
<dbReference type="GO" id="GO:0031419">
    <property type="term" value="F:cobalamin binding"/>
    <property type="evidence" value="ECO:0007669"/>
    <property type="project" value="UniProtKB-UniRule"/>
</dbReference>
<dbReference type="InterPro" id="IPR042251">
    <property type="entry name" value="EutC_C"/>
</dbReference>
<dbReference type="Pfam" id="PF05985">
    <property type="entry name" value="EutC"/>
    <property type="match status" value="1"/>
</dbReference>
<reference evidence="6 7" key="1">
    <citation type="submission" date="2020-08" db="EMBL/GenBank/DDBJ databases">
        <title>Genomic Encyclopedia of Type Strains, Phase IV (KMG-IV): sequencing the most valuable type-strain genomes for metagenomic binning, comparative biology and taxonomic classification.</title>
        <authorList>
            <person name="Goeker M."/>
        </authorList>
    </citation>
    <scope>NUCLEOTIDE SEQUENCE [LARGE SCALE GENOMIC DNA]</scope>
    <source>
        <strain evidence="6 7">YC6886</strain>
    </source>
</reference>
<proteinExistence type="inferred from homology"/>
<dbReference type="Gene3D" id="3.40.50.11240">
    <property type="entry name" value="Ethanolamine ammonia-lyase light chain (EutC)"/>
    <property type="match status" value="1"/>
</dbReference>
<dbReference type="UniPathway" id="UPA00560"/>
<keyword evidence="7" id="KW-1185">Reference proteome</keyword>
<keyword evidence="3 5" id="KW-0170">Cobalt</keyword>
<keyword evidence="2 5" id="KW-0456">Lyase</keyword>
<dbReference type="Gene3D" id="1.10.30.40">
    <property type="entry name" value="Ethanolamine ammonia-lyase light chain (EutC), N-terminal domain"/>
    <property type="match status" value="1"/>
</dbReference>
<accession>A0A840V8A5</accession>
<dbReference type="GO" id="GO:0006520">
    <property type="term" value="P:amino acid metabolic process"/>
    <property type="evidence" value="ECO:0007669"/>
    <property type="project" value="InterPro"/>
</dbReference>
<dbReference type="InterPro" id="IPR009246">
    <property type="entry name" value="EutC"/>
</dbReference>
<evidence type="ECO:0000313" key="7">
    <source>
        <dbReference type="Proteomes" id="UP000557717"/>
    </source>
</evidence>
<evidence type="ECO:0000313" key="6">
    <source>
        <dbReference type="EMBL" id="MBB5350968.1"/>
    </source>
</evidence>
<dbReference type="GO" id="GO:0009350">
    <property type="term" value="C:ethanolamine ammonia-lyase complex"/>
    <property type="evidence" value="ECO:0007669"/>
    <property type="project" value="UniProtKB-UniRule"/>
</dbReference>
<comment type="similarity">
    <text evidence="5">Belongs to the EutC family.</text>
</comment>
<comment type="caution">
    <text evidence="6">The sequence shown here is derived from an EMBL/GenBank/DDBJ whole genome shotgun (WGS) entry which is preliminary data.</text>
</comment>
<gene>
    <name evidence="5" type="primary">eutC</name>
    <name evidence="6" type="ORF">HNR46_001202</name>
</gene>
<comment type="subunit">
    <text evidence="5">The basic unit is a heterodimer which dimerizes to form tetramers. The heterotetramers trimerize; 6 large subunits form a core ring with 6 small subunits projecting outwards.</text>
</comment>
<dbReference type="NCBIfam" id="NF003971">
    <property type="entry name" value="PRK05465.1"/>
    <property type="match status" value="1"/>
</dbReference>
<dbReference type="EMBL" id="JACHFD010000004">
    <property type="protein sequence ID" value="MBB5350968.1"/>
    <property type="molecule type" value="Genomic_DNA"/>
</dbReference>
<feature type="binding site" evidence="5">
    <location>
        <position position="146"/>
    </location>
    <ligand>
        <name>adenosylcob(III)alamin</name>
        <dbReference type="ChEBI" id="CHEBI:18408"/>
    </ligand>
</feature>
<comment type="catalytic activity">
    <reaction evidence="5">
        <text>ethanolamine = acetaldehyde + NH4(+)</text>
        <dbReference type="Rhea" id="RHEA:15313"/>
        <dbReference type="ChEBI" id="CHEBI:15343"/>
        <dbReference type="ChEBI" id="CHEBI:28938"/>
        <dbReference type="ChEBI" id="CHEBI:57603"/>
        <dbReference type="EC" id="4.3.1.7"/>
    </reaction>
</comment>